<comment type="caution">
    <text evidence="2">The sequence shown here is derived from an EMBL/GenBank/DDBJ whole genome shotgun (WGS) entry which is preliminary data.</text>
</comment>
<dbReference type="EMBL" id="JBBPBN010000015">
    <property type="protein sequence ID" value="KAK9023328.1"/>
    <property type="molecule type" value="Genomic_DNA"/>
</dbReference>
<evidence type="ECO:0000256" key="1">
    <source>
        <dbReference type="SAM" id="MobiDB-lite"/>
    </source>
</evidence>
<sequence>MNKEGAIEKLGMVQQPDIVPKGFQSAKEVTSGRFSPTATKNMHGPEITEHGNFPGSVLRQAKLPETTSDDGFDQRR</sequence>
<organism evidence="2 3">
    <name type="scientific">Hibiscus sabdariffa</name>
    <name type="common">roselle</name>
    <dbReference type="NCBI Taxonomy" id="183260"/>
    <lineage>
        <taxon>Eukaryota</taxon>
        <taxon>Viridiplantae</taxon>
        <taxon>Streptophyta</taxon>
        <taxon>Embryophyta</taxon>
        <taxon>Tracheophyta</taxon>
        <taxon>Spermatophyta</taxon>
        <taxon>Magnoliopsida</taxon>
        <taxon>eudicotyledons</taxon>
        <taxon>Gunneridae</taxon>
        <taxon>Pentapetalae</taxon>
        <taxon>rosids</taxon>
        <taxon>malvids</taxon>
        <taxon>Malvales</taxon>
        <taxon>Malvaceae</taxon>
        <taxon>Malvoideae</taxon>
        <taxon>Hibiscus</taxon>
    </lineage>
</organism>
<keyword evidence="3" id="KW-1185">Reference proteome</keyword>
<evidence type="ECO:0000313" key="3">
    <source>
        <dbReference type="Proteomes" id="UP001396334"/>
    </source>
</evidence>
<gene>
    <name evidence="2" type="ORF">V6N11_003549</name>
</gene>
<feature type="region of interest" description="Disordered" evidence="1">
    <location>
        <begin position="24"/>
        <end position="76"/>
    </location>
</feature>
<proteinExistence type="predicted"/>
<dbReference type="Proteomes" id="UP001396334">
    <property type="component" value="Unassembled WGS sequence"/>
</dbReference>
<protein>
    <submittedName>
        <fullName evidence="2">Uncharacterized protein</fullName>
    </submittedName>
</protein>
<feature type="compositionally biased region" description="Acidic residues" evidence="1">
    <location>
        <begin position="67"/>
        <end position="76"/>
    </location>
</feature>
<name>A0ABR2SDM6_9ROSI</name>
<reference evidence="2 3" key="1">
    <citation type="journal article" date="2024" name="G3 (Bethesda)">
        <title>Genome assembly of Hibiscus sabdariffa L. provides insights into metabolisms of medicinal natural products.</title>
        <authorList>
            <person name="Kim T."/>
        </authorList>
    </citation>
    <scope>NUCLEOTIDE SEQUENCE [LARGE SCALE GENOMIC DNA]</scope>
    <source>
        <strain evidence="2">TK-2024</strain>
        <tissue evidence="2">Old leaves</tissue>
    </source>
</reference>
<accession>A0ABR2SDM6</accession>
<evidence type="ECO:0000313" key="2">
    <source>
        <dbReference type="EMBL" id="KAK9023328.1"/>
    </source>
</evidence>